<proteinExistence type="predicted"/>
<evidence type="ECO:0000259" key="3">
    <source>
        <dbReference type="PROSITE" id="PS50943"/>
    </source>
</evidence>
<dbReference type="PANTHER" id="PTHR46558:SF11">
    <property type="entry name" value="HTH-TYPE TRANSCRIPTIONAL REGULATOR XRE"/>
    <property type="match status" value="1"/>
</dbReference>
<dbReference type="InterPro" id="IPR001387">
    <property type="entry name" value="Cro/C1-type_HTH"/>
</dbReference>
<dbReference type="AlphaFoldDB" id="A0AAP8DSM5"/>
<keyword evidence="2" id="KW-0238">DNA-binding</keyword>
<dbReference type="GO" id="GO:0031342">
    <property type="term" value="P:negative regulation of cell killing"/>
    <property type="evidence" value="ECO:0007669"/>
    <property type="project" value="InterPro"/>
</dbReference>
<dbReference type="EMBL" id="CP063367">
    <property type="protein sequence ID" value="QUM69837.1"/>
    <property type="molecule type" value="Genomic_DNA"/>
</dbReference>
<feature type="domain" description="HTH cro/C1-type" evidence="3">
    <location>
        <begin position="6"/>
        <end position="60"/>
    </location>
</feature>
<dbReference type="Pfam" id="PF08998">
    <property type="entry name" value="Epsilon_antitox"/>
    <property type="match status" value="1"/>
</dbReference>
<keyword evidence="1" id="KW-1277">Toxin-antitoxin system</keyword>
<organism evidence="4 5">
    <name type="scientific">Staphylococcus delphini</name>
    <dbReference type="NCBI Taxonomy" id="53344"/>
    <lineage>
        <taxon>Bacteria</taxon>
        <taxon>Bacillati</taxon>
        <taxon>Bacillota</taxon>
        <taxon>Bacilli</taxon>
        <taxon>Bacillales</taxon>
        <taxon>Staphylococcaceae</taxon>
        <taxon>Staphylococcus</taxon>
        <taxon>Staphylococcus intermedius group</taxon>
    </lineage>
</organism>
<dbReference type="PROSITE" id="PS50943">
    <property type="entry name" value="HTH_CROC1"/>
    <property type="match status" value="1"/>
</dbReference>
<dbReference type="GO" id="GO:0015643">
    <property type="term" value="F:toxic substance binding"/>
    <property type="evidence" value="ECO:0007669"/>
    <property type="project" value="InterPro"/>
</dbReference>
<evidence type="ECO:0000313" key="5">
    <source>
        <dbReference type="Proteomes" id="UP000675994"/>
    </source>
</evidence>
<evidence type="ECO:0000256" key="1">
    <source>
        <dbReference type="ARBA" id="ARBA00022649"/>
    </source>
</evidence>
<dbReference type="InterPro" id="IPR015090">
    <property type="entry name" value="Epsilon_PezA_dom"/>
</dbReference>
<accession>A0AAP8DSM5</accession>
<dbReference type="PANTHER" id="PTHR46558">
    <property type="entry name" value="TRACRIPTIONAL REGULATORY PROTEIN-RELATED-RELATED"/>
    <property type="match status" value="1"/>
</dbReference>
<dbReference type="Pfam" id="PF01381">
    <property type="entry name" value="HTH_3"/>
    <property type="match status" value="1"/>
</dbReference>
<gene>
    <name evidence="4" type="ORF">IPU22_02490</name>
</gene>
<evidence type="ECO:0000313" key="4">
    <source>
        <dbReference type="EMBL" id="QUM69837.1"/>
    </source>
</evidence>
<dbReference type="Gene3D" id="1.10.8.130">
    <property type="match status" value="1"/>
</dbReference>
<dbReference type="GO" id="GO:0003677">
    <property type="term" value="F:DNA binding"/>
    <property type="evidence" value="ECO:0007669"/>
    <property type="project" value="UniProtKB-KW"/>
</dbReference>
<dbReference type="SUPFAM" id="SSF47413">
    <property type="entry name" value="lambda repressor-like DNA-binding domains"/>
    <property type="match status" value="1"/>
</dbReference>
<dbReference type="RefSeq" id="WP_096543209.1">
    <property type="nucleotide sequence ID" value="NZ_CP063367.1"/>
</dbReference>
<dbReference type="Proteomes" id="UP000675994">
    <property type="component" value="Chromosome"/>
</dbReference>
<dbReference type="SMART" id="SM00530">
    <property type="entry name" value="HTH_XRE"/>
    <property type="match status" value="1"/>
</dbReference>
<dbReference type="CDD" id="cd00093">
    <property type="entry name" value="HTH_XRE"/>
    <property type="match status" value="1"/>
</dbReference>
<dbReference type="InterPro" id="IPR010982">
    <property type="entry name" value="Lambda_DNA-bd_dom_sf"/>
</dbReference>
<dbReference type="InterPro" id="IPR035569">
    <property type="entry name" value="Antitoxin_epsilon/PezA_dom_sf"/>
</dbReference>
<sequence>MIGQNIKSLRQSKALTQPEFANMIGISRNSLSRYENGTSSITIGLIDRICEKFDVSYLDIVGKDKLLTPLEEYQLSFKIETTKERGASLLAELFDFQNKQGITTDDDTNPWILMSDDLSELINTKIYLVENFNTLERYIGYIDGIEHMLEVAKGRVVA</sequence>
<name>A0AAP8DSM5_9STAP</name>
<dbReference type="Gene3D" id="1.10.260.40">
    <property type="entry name" value="lambda repressor-like DNA-binding domains"/>
    <property type="match status" value="1"/>
</dbReference>
<protein>
    <submittedName>
        <fullName evidence="4">Helix-turn-helix domain-containing protein</fullName>
    </submittedName>
</protein>
<evidence type="ECO:0000256" key="2">
    <source>
        <dbReference type="ARBA" id="ARBA00023125"/>
    </source>
</evidence>
<reference evidence="4" key="1">
    <citation type="journal article" date="2021" name="Front. Microbiol.">
        <title>Presence and Characterization of a Novel cfr-Carrying Tn558 Transposon Derivative in Staphylococcus delphini Isolated From Retail Food.</title>
        <authorList>
            <person name="Zhang F."/>
            <person name="Wu S."/>
            <person name="Huang J."/>
            <person name="Yang R."/>
            <person name="Zhang J."/>
            <person name="Lei T."/>
            <person name="Dai J."/>
            <person name="Ding Y."/>
            <person name="Xue L."/>
            <person name="Wang J."/>
            <person name="Chen M."/>
            <person name="Wu Q."/>
        </authorList>
    </citation>
    <scope>NUCLEOTIDE SEQUENCE</scope>
    <source>
        <strain evidence="4">2794-1</strain>
    </source>
</reference>
<dbReference type="GO" id="GO:0009636">
    <property type="term" value="P:response to toxic substance"/>
    <property type="evidence" value="ECO:0007669"/>
    <property type="project" value="InterPro"/>
</dbReference>